<dbReference type="EMBL" id="KY565530">
    <property type="protein sequence ID" value="ARR75034.1"/>
    <property type="molecule type" value="Genomic_DNA"/>
</dbReference>
<name>A0A1X9VNX5_9VIRU</name>
<organism evidence="2">
    <name type="scientific">Mimivirus AB-566-O17</name>
    <dbReference type="NCBI Taxonomy" id="1988039"/>
    <lineage>
        <taxon>Viruses</taxon>
        <taxon>Varidnaviria</taxon>
        <taxon>Bamfordvirae</taxon>
        <taxon>Nucleocytoviricota</taxon>
        <taxon>Megaviricetes</taxon>
        <taxon>Imitervirales</taxon>
        <taxon>Mimiviridae</taxon>
        <taxon>Megamimivirinae</taxon>
        <taxon>Mimivirus</taxon>
    </lineage>
</organism>
<evidence type="ECO:0000313" key="2">
    <source>
        <dbReference type="EMBL" id="ARR75034.1"/>
    </source>
</evidence>
<keyword evidence="1" id="KW-0812">Transmembrane</keyword>
<evidence type="ECO:0000256" key="1">
    <source>
        <dbReference type="SAM" id="Phobius"/>
    </source>
</evidence>
<keyword evidence="1" id="KW-1133">Transmembrane helix</keyword>
<keyword evidence="1" id="KW-0472">Membrane</keyword>
<reference evidence="2" key="1">
    <citation type="journal article" date="2017" name="ISME J.">
        <title>Genomic exploration of individual giant ocean viruses.</title>
        <authorList>
            <person name="Wilson W.H."/>
            <person name="Gilg I.C."/>
            <person name="Moniruzzaman M."/>
            <person name="Field E.K."/>
            <person name="Koren S."/>
            <person name="LeCleir G.R."/>
            <person name="Martinez Martinez J."/>
            <person name="Poulton N.J."/>
            <person name="Swan B.K."/>
            <person name="Stepanauskas R."/>
            <person name="Wilhelm S.W."/>
        </authorList>
    </citation>
    <scope>NUCLEOTIDE SEQUENCE</scope>
</reference>
<feature type="transmembrane region" description="Helical" evidence="1">
    <location>
        <begin position="7"/>
        <end position="28"/>
    </location>
</feature>
<sequence>MAAQVCFDNIIVLLFTGLYLAVITYVIIKGSTRVTNSEKVPVYIPRDTNTNTHQEKGPIEVVTYPRQLNDPLRGPERNRVNYVDYTNVGYVTAPSGDKYILFGRRKGYRSDQYEYYIADKSNSAIKYKVTGFNQKEIYDKDTINIPELGGVSQAVIYDLPELRYNPTF</sequence>
<protein>
    <submittedName>
        <fullName evidence="2">Uncharacterized protein</fullName>
    </submittedName>
</protein>
<accession>A0A1X9VNX5</accession>
<proteinExistence type="predicted"/>
<gene>
    <name evidence="2" type="ORF">SAGO17_00116</name>
</gene>